<dbReference type="PROSITE" id="PS50005">
    <property type="entry name" value="TPR"/>
    <property type="match status" value="1"/>
</dbReference>
<gene>
    <name evidence="9" type="ORF">OQ279_14850</name>
</gene>
<dbReference type="Gene3D" id="3.30.565.10">
    <property type="entry name" value="Histidine kinase-like ATPase, C-terminal domain"/>
    <property type="match status" value="1"/>
</dbReference>
<dbReference type="EMBL" id="JAPJDA010000027">
    <property type="protein sequence ID" value="MCX2839428.1"/>
    <property type="molecule type" value="Genomic_DNA"/>
</dbReference>
<evidence type="ECO:0000256" key="3">
    <source>
        <dbReference type="ARBA" id="ARBA00022679"/>
    </source>
</evidence>
<dbReference type="EC" id="2.7.13.3" evidence="2"/>
<dbReference type="InterPro" id="IPR019734">
    <property type="entry name" value="TPR_rpt"/>
</dbReference>
<keyword evidence="4 9" id="KW-0418">Kinase</keyword>
<evidence type="ECO:0000256" key="2">
    <source>
        <dbReference type="ARBA" id="ARBA00012438"/>
    </source>
</evidence>
<dbReference type="SUPFAM" id="SSF55874">
    <property type="entry name" value="ATPase domain of HSP90 chaperone/DNA topoisomerase II/histidine kinase"/>
    <property type="match status" value="1"/>
</dbReference>
<dbReference type="Pfam" id="PF02518">
    <property type="entry name" value="HATPase_c"/>
    <property type="match status" value="1"/>
</dbReference>
<comment type="caution">
    <text evidence="9">The sequence shown here is derived from an EMBL/GenBank/DDBJ whole genome shotgun (WGS) entry which is preliminary data.</text>
</comment>
<name>A0A9X3CZ56_9FLAO</name>
<keyword evidence="6" id="KW-0802">TPR repeat</keyword>
<dbReference type="SUPFAM" id="SSF48452">
    <property type="entry name" value="TPR-like"/>
    <property type="match status" value="1"/>
</dbReference>
<protein>
    <recommendedName>
        <fullName evidence="2">histidine kinase</fullName>
        <ecNumber evidence="2">2.7.13.3</ecNumber>
    </recommendedName>
</protein>
<dbReference type="InterPro" id="IPR036890">
    <property type="entry name" value="HATPase_C_sf"/>
</dbReference>
<dbReference type="InterPro" id="IPR005467">
    <property type="entry name" value="His_kinase_dom"/>
</dbReference>
<feature type="domain" description="Histidine kinase" evidence="8">
    <location>
        <begin position="600"/>
        <end position="684"/>
    </location>
</feature>
<evidence type="ECO:0000256" key="6">
    <source>
        <dbReference type="PROSITE-ProRule" id="PRU00339"/>
    </source>
</evidence>
<evidence type="ECO:0000259" key="8">
    <source>
        <dbReference type="PROSITE" id="PS50109"/>
    </source>
</evidence>
<dbReference type="AlphaFoldDB" id="A0A9X3CZ56"/>
<dbReference type="InterPro" id="IPR011990">
    <property type="entry name" value="TPR-like_helical_dom_sf"/>
</dbReference>
<evidence type="ECO:0000256" key="1">
    <source>
        <dbReference type="ARBA" id="ARBA00000085"/>
    </source>
</evidence>
<reference evidence="9" key="1">
    <citation type="submission" date="2022-11" db="EMBL/GenBank/DDBJ databases">
        <title>Salinimicrobium profundisediminis sp. nov., isolated from deep-sea sediment of the Mariana Trench.</title>
        <authorList>
            <person name="Fu H."/>
        </authorList>
    </citation>
    <scope>NUCLEOTIDE SEQUENCE</scope>
    <source>
        <strain evidence="9">MT39</strain>
    </source>
</reference>
<feature type="transmembrane region" description="Helical" evidence="7">
    <location>
        <begin position="21"/>
        <end position="40"/>
    </location>
</feature>
<sequence length="684" mass="79039">MTIRIPIRNLILYQKYKQGSLQNPVFFKLFFYLLMTVFLFSCSDGGLKKSSGVENKYYSEILDSIKANKFSENLKKQVLSELYNDSLENVLFSQLAYSYYKQEDSAQFRFWNSKNMKLSQVIGDTAAIAEANWDLANFFYQHRLLDSSYLHYNRAHKYYELDENKFMAGRMLLNLATIQSDIRDYAGSEVNTVRAIKKFKPLRKDKQLYMSYNNLGIIYNELGDYEMSINYHSEALEYSEALNDPLKTAASYNNLGVALKNKKLYNLADNNLNKALETDSLYYKDPELYAMLLDNLAHTRLLKGDTSGVKAQLYKALNIRDSLSFISGVTVNKLHIAEFLLQQDDTLGAIQHSKDAKTLASSGNNFRDELQANLFLSAIDKKNSSKYYLDYIRLNDSLIRVERAVRNKFERIRFETDEYIARNSELSTQRNWIIAGSTGTVLLFSLLLVIRNQKAKNKKLQFEQKQNKANEEIYNLLLEQEKKREEGSRNEKMRISRELHDGVLGRLFGVRFVLGSHYEQSGESRDIKEKYLGELKSIEEEIRRISHDLQHNHGIKEVGFLQLIRNLLQDNENILLVKGELITDENIEWQKIPYKIKMNLYRIIQEALLNSAKHGKATKFTVNFQSKARNILLRISDNGCGFDLTKTTEGIGLSNMKDRVLDCKGNIDINSTESGTEIEIIIPV</sequence>
<dbReference type="Proteomes" id="UP001148482">
    <property type="component" value="Unassembled WGS sequence"/>
</dbReference>
<keyword evidence="3" id="KW-0808">Transferase</keyword>
<keyword evidence="7" id="KW-0472">Membrane</keyword>
<dbReference type="Gene3D" id="1.20.5.1930">
    <property type="match status" value="1"/>
</dbReference>
<dbReference type="InterPro" id="IPR050482">
    <property type="entry name" value="Sensor_HK_TwoCompSys"/>
</dbReference>
<dbReference type="InterPro" id="IPR003594">
    <property type="entry name" value="HATPase_dom"/>
</dbReference>
<dbReference type="RefSeq" id="WP_266070791.1">
    <property type="nucleotide sequence ID" value="NZ_JAPJDA010000027.1"/>
</dbReference>
<dbReference type="SMART" id="SM00028">
    <property type="entry name" value="TPR"/>
    <property type="match status" value="4"/>
</dbReference>
<keyword evidence="7" id="KW-1133">Transmembrane helix</keyword>
<dbReference type="GO" id="GO:0000160">
    <property type="term" value="P:phosphorelay signal transduction system"/>
    <property type="evidence" value="ECO:0007669"/>
    <property type="project" value="UniProtKB-KW"/>
</dbReference>
<dbReference type="CDD" id="cd16917">
    <property type="entry name" value="HATPase_UhpB-NarQ-NarX-like"/>
    <property type="match status" value="1"/>
</dbReference>
<dbReference type="SMART" id="SM00387">
    <property type="entry name" value="HATPase_c"/>
    <property type="match status" value="1"/>
</dbReference>
<evidence type="ECO:0000313" key="9">
    <source>
        <dbReference type="EMBL" id="MCX2839428.1"/>
    </source>
</evidence>
<dbReference type="GO" id="GO:0004673">
    <property type="term" value="F:protein histidine kinase activity"/>
    <property type="evidence" value="ECO:0007669"/>
    <property type="project" value="UniProtKB-EC"/>
</dbReference>
<keyword evidence="10" id="KW-1185">Reference proteome</keyword>
<evidence type="ECO:0000256" key="4">
    <source>
        <dbReference type="ARBA" id="ARBA00022777"/>
    </source>
</evidence>
<dbReference type="PANTHER" id="PTHR24421:SF10">
    <property type="entry name" value="NITRATE_NITRITE SENSOR PROTEIN NARQ"/>
    <property type="match status" value="1"/>
</dbReference>
<dbReference type="PROSITE" id="PS50109">
    <property type="entry name" value="HIS_KIN"/>
    <property type="match status" value="1"/>
</dbReference>
<organism evidence="9 10">
    <name type="scientific">Salinimicrobium profundisediminis</name>
    <dbReference type="NCBI Taxonomy" id="2994553"/>
    <lineage>
        <taxon>Bacteria</taxon>
        <taxon>Pseudomonadati</taxon>
        <taxon>Bacteroidota</taxon>
        <taxon>Flavobacteriia</taxon>
        <taxon>Flavobacteriales</taxon>
        <taxon>Flavobacteriaceae</taxon>
        <taxon>Salinimicrobium</taxon>
    </lineage>
</organism>
<keyword evidence="5" id="KW-0902">Two-component regulatory system</keyword>
<dbReference type="PANTHER" id="PTHR24421">
    <property type="entry name" value="NITRATE/NITRITE SENSOR PROTEIN NARX-RELATED"/>
    <property type="match status" value="1"/>
</dbReference>
<comment type="catalytic activity">
    <reaction evidence="1">
        <text>ATP + protein L-histidine = ADP + protein N-phospho-L-histidine.</text>
        <dbReference type="EC" id="2.7.13.3"/>
    </reaction>
</comment>
<evidence type="ECO:0000256" key="7">
    <source>
        <dbReference type="SAM" id="Phobius"/>
    </source>
</evidence>
<proteinExistence type="predicted"/>
<keyword evidence="7" id="KW-0812">Transmembrane</keyword>
<dbReference type="Gene3D" id="1.25.40.10">
    <property type="entry name" value="Tetratricopeptide repeat domain"/>
    <property type="match status" value="1"/>
</dbReference>
<dbReference type="Pfam" id="PF13424">
    <property type="entry name" value="TPR_12"/>
    <property type="match status" value="1"/>
</dbReference>
<accession>A0A9X3CZ56</accession>
<feature type="repeat" description="TPR" evidence="6">
    <location>
        <begin position="209"/>
        <end position="242"/>
    </location>
</feature>
<evidence type="ECO:0000313" key="10">
    <source>
        <dbReference type="Proteomes" id="UP001148482"/>
    </source>
</evidence>
<evidence type="ECO:0000256" key="5">
    <source>
        <dbReference type="ARBA" id="ARBA00023012"/>
    </source>
</evidence>